<gene>
    <name evidence="2" type="ORF">IAA08_00055</name>
</gene>
<sequence>MADMNLQAQKIQVKKLPLYKKIIYGSGDFACNLGSNALISTFFLLFCTDVVGIGAGVVGTLLLLGRLWDVINDTWVGAWSDKTNTRFGHYRPWMFAATVPLFVITILLFWAHPDWGNTQKIVYVYIMYFAWAFAYTCVNIPYTAMTAVMSQDAGDRGALGAYRMAGCQLAQVAVGAVFMGAVAKFGMGNDARGYVLATALVAVPSVIIMFICTKVSKEVVPQPKDQEPIPILKGIKLALQNKQYICVLVGMFLGGLVTLGRMSIQSYYFLVVQGSAAMMSIYLVATGLTAVAGSLLSPYVTNKFKSKPKTIRLFALLAAAVTFIQFFGRFDGGFLFWFGGCAYNFCYFMLLSQIFGSTPDCAELGFLKTGSRMDGFYGAFASFWHKAGIALGSALAGWVLAWINYVPNAAVQAESVIRGLNFMMFIFPIIISVLMALTFAFYKIDYKRSEEILLELKEKYGEEVIAD</sequence>
<feature type="transmembrane region" description="Helical" evidence="1">
    <location>
        <begin position="92"/>
        <end position="111"/>
    </location>
</feature>
<dbReference type="GO" id="GO:0008643">
    <property type="term" value="P:carbohydrate transport"/>
    <property type="evidence" value="ECO:0007669"/>
    <property type="project" value="InterPro"/>
</dbReference>
<dbReference type="Gene3D" id="1.20.1250.20">
    <property type="entry name" value="MFS general substrate transporter like domains"/>
    <property type="match status" value="2"/>
</dbReference>
<feature type="transmembrane region" description="Helical" evidence="1">
    <location>
        <begin position="276"/>
        <end position="299"/>
    </location>
</feature>
<dbReference type="PANTHER" id="PTHR11328:SF24">
    <property type="entry name" value="MAJOR FACILITATOR SUPERFAMILY (MFS) PROFILE DOMAIN-CONTAINING PROTEIN"/>
    <property type="match status" value="1"/>
</dbReference>
<protein>
    <submittedName>
        <fullName evidence="2">Glycoside-pentoside-hexuronide (GPH):cation symporter</fullName>
    </submittedName>
</protein>
<dbReference type="GO" id="GO:0006814">
    <property type="term" value="P:sodium ion transport"/>
    <property type="evidence" value="ECO:0007669"/>
    <property type="project" value="InterPro"/>
</dbReference>
<dbReference type="InterPro" id="IPR001927">
    <property type="entry name" value="Na/Gal_symport"/>
</dbReference>
<feature type="transmembrane region" description="Helical" evidence="1">
    <location>
        <begin position="422"/>
        <end position="442"/>
    </location>
</feature>
<organism evidence="2 3">
    <name type="scientific">Candidatus Eubacterium avistercoris</name>
    <dbReference type="NCBI Taxonomy" id="2838567"/>
    <lineage>
        <taxon>Bacteria</taxon>
        <taxon>Bacillati</taxon>
        <taxon>Bacillota</taxon>
        <taxon>Clostridia</taxon>
        <taxon>Eubacteriales</taxon>
        <taxon>Eubacteriaceae</taxon>
        <taxon>Eubacterium</taxon>
    </lineage>
</organism>
<comment type="caution">
    <text evidence="2">The sequence shown here is derived from an EMBL/GenBank/DDBJ whole genome shotgun (WGS) entry which is preliminary data.</text>
</comment>
<feature type="transmembrane region" description="Helical" evidence="1">
    <location>
        <begin position="311"/>
        <end position="328"/>
    </location>
</feature>
<dbReference type="Proteomes" id="UP000824024">
    <property type="component" value="Unassembled WGS sequence"/>
</dbReference>
<accession>A0A9D2IDZ6</accession>
<name>A0A9D2IDZ6_9FIRM</name>
<feature type="transmembrane region" description="Helical" evidence="1">
    <location>
        <begin position="123"/>
        <end position="148"/>
    </location>
</feature>
<evidence type="ECO:0000313" key="3">
    <source>
        <dbReference type="Proteomes" id="UP000824024"/>
    </source>
</evidence>
<reference evidence="2" key="1">
    <citation type="journal article" date="2021" name="PeerJ">
        <title>Extensive microbial diversity within the chicken gut microbiome revealed by metagenomics and culture.</title>
        <authorList>
            <person name="Gilroy R."/>
            <person name="Ravi A."/>
            <person name="Getino M."/>
            <person name="Pursley I."/>
            <person name="Horton D.L."/>
            <person name="Alikhan N.F."/>
            <person name="Baker D."/>
            <person name="Gharbi K."/>
            <person name="Hall N."/>
            <person name="Watson M."/>
            <person name="Adriaenssens E.M."/>
            <person name="Foster-Nyarko E."/>
            <person name="Jarju S."/>
            <person name="Secka A."/>
            <person name="Antonio M."/>
            <person name="Oren A."/>
            <person name="Chaudhuri R.R."/>
            <person name="La Ragione R."/>
            <person name="Hildebrand F."/>
            <person name="Pallen M.J."/>
        </authorList>
    </citation>
    <scope>NUCLEOTIDE SEQUENCE</scope>
    <source>
        <strain evidence="2">CHK192-9172</strain>
    </source>
</reference>
<feature type="transmembrane region" description="Helical" evidence="1">
    <location>
        <begin position="193"/>
        <end position="212"/>
    </location>
</feature>
<dbReference type="Pfam" id="PF13347">
    <property type="entry name" value="MFS_2"/>
    <property type="match status" value="1"/>
</dbReference>
<evidence type="ECO:0000313" key="2">
    <source>
        <dbReference type="EMBL" id="HIZ06309.1"/>
    </source>
</evidence>
<dbReference type="InterPro" id="IPR036259">
    <property type="entry name" value="MFS_trans_sf"/>
</dbReference>
<feature type="transmembrane region" description="Helical" evidence="1">
    <location>
        <begin position="334"/>
        <end position="355"/>
    </location>
</feature>
<dbReference type="PANTHER" id="PTHR11328">
    <property type="entry name" value="MAJOR FACILITATOR SUPERFAMILY DOMAIN-CONTAINING PROTEIN"/>
    <property type="match status" value="1"/>
</dbReference>
<keyword evidence="1" id="KW-0472">Membrane</keyword>
<proteinExistence type="predicted"/>
<feature type="transmembrane region" description="Helical" evidence="1">
    <location>
        <begin position="42"/>
        <end position="64"/>
    </location>
</feature>
<feature type="transmembrane region" description="Helical" evidence="1">
    <location>
        <begin position="169"/>
        <end position="187"/>
    </location>
</feature>
<dbReference type="CDD" id="cd17332">
    <property type="entry name" value="MFS_MelB_like"/>
    <property type="match status" value="1"/>
</dbReference>
<feature type="transmembrane region" description="Helical" evidence="1">
    <location>
        <begin position="244"/>
        <end position="264"/>
    </location>
</feature>
<evidence type="ECO:0000256" key="1">
    <source>
        <dbReference type="SAM" id="Phobius"/>
    </source>
</evidence>
<dbReference type="SUPFAM" id="SSF103473">
    <property type="entry name" value="MFS general substrate transporter"/>
    <property type="match status" value="1"/>
</dbReference>
<reference evidence="2" key="2">
    <citation type="submission" date="2021-04" db="EMBL/GenBank/DDBJ databases">
        <authorList>
            <person name="Gilroy R."/>
        </authorList>
    </citation>
    <scope>NUCLEOTIDE SEQUENCE</scope>
    <source>
        <strain evidence="2">CHK192-9172</strain>
    </source>
</reference>
<feature type="transmembrane region" description="Helical" evidence="1">
    <location>
        <begin position="376"/>
        <end position="402"/>
    </location>
</feature>
<dbReference type="GO" id="GO:0015293">
    <property type="term" value="F:symporter activity"/>
    <property type="evidence" value="ECO:0007669"/>
    <property type="project" value="InterPro"/>
</dbReference>
<dbReference type="GO" id="GO:0005886">
    <property type="term" value="C:plasma membrane"/>
    <property type="evidence" value="ECO:0007669"/>
    <property type="project" value="TreeGrafter"/>
</dbReference>
<dbReference type="InterPro" id="IPR039672">
    <property type="entry name" value="MFS_2"/>
</dbReference>
<keyword evidence="1" id="KW-1133">Transmembrane helix</keyword>
<keyword evidence="1" id="KW-0812">Transmembrane</keyword>
<dbReference type="AlphaFoldDB" id="A0A9D2IDZ6"/>
<dbReference type="EMBL" id="DXCH01000003">
    <property type="protein sequence ID" value="HIZ06309.1"/>
    <property type="molecule type" value="Genomic_DNA"/>
</dbReference>
<dbReference type="NCBIfam" id="TIGR00792">
    <property type="entry name" value="gph"/>
    <property type="match status" value="1"/>
</dbReference>